<feature type="compositionally biased region" description="Gly residues" evidence="9">
    <location>
        <begin position="780"/>
        <end position="789"/>
    </location>
</feature>
<dbReference type="PANTHER" id="PTHR37984">
    <property type="entry name" value="PROTEIN CBG26694"/>
    <property type="match status" value="1"/>
</dbReference>
<dbReference type="Proteomes" id="UP000326396">
    <property type="component" value="Linkage Group LG2"/>
</dbReference>
<dbReference type="InterPro" id="IPR043502">
    <property type="entry name" value="DNA/RNA_pol_sf"/>
</dbReference>
<keyword evidence="13" id="KW-1185">Reference proteome</keyword>
<dbReference type="AlphaFoldDB" id="A0A5N6NBT1"/>
<evidence type="ECO:0000259" key="10">
    <source>
        <dbReference type="PROSITE" id="PS50158"/>
    </source>
</evidence>
<keyword evidence="7" id="KW-0695">RNA-directed DNA polymerase</keyword>
<dbReference type="GO" id="GO:0003964">
    <property type="term" value="F:RNA-directed DNA polymerase activity"/>
    <property type="evidence" value="ECO:0007669"/>
    <property type="project" value="UniProtKB-KW"/>
</dbReference>
<evidence type="ECO:0008006" key="14">
    <source>
        <dbReference type="Google" id="ProtNLM"/>
    </source>
</evidence>
<dbReference type="FunFam" id="3.10.10.10:FF:000007">
    <property type="entry name" value="Retrovirus-related Pol polyprotein from transposon 17.6-like Protein"/>
    <property type="match status" value="1"/>
</dbReference>
<gene>
    <name evidence="12" type="ORF">E3N88_22912</name>
</gene>
<evidence type="ECO:0000256" key="9">
    <source>
        <dbReference type="SAM" id="MobiDB-lite"/>
    </source>
</evidence>
<dbReference type="PROSITE" id="PS50158">
    <property type="entry name" value="ZF_CCHC"/>
    <property type="match status" value="1"/>
</dbReference>
<feature type="region of interest" description="Disordered" evidence="9">
    <location>
        <begin position="1085"/>
        <end position="1112"/>
    </location>
</feature>
<feature type="region of interest" description="Disordered" evidence="9">
    <location>
        <begin position="850"/>
        <end position="901"/>
    </location>
</feature>
<dbReference type="GO" id="GO:0004519">
    <property type="term" value="F:endonuclease activity"/>
    <property type="evidence" value="ECO:0007669"/>
    <property type="project" value="UniProtKB-KW"/>
</dbReference>
<keyword evidence="4" id="KW-0540">Nuclease</keyword>
<keyword evidence="8" id="KW-0862">Zinc</keyword>
<dbReference type="SMART" id="SM00343">
    <property type="entry name" value="ZnF_C2HC"/>
    <property type="match status" value="2"/>
</dbReference>
<feature type="region of interest" description="Disordered" evidence="9">
    <location>
        <begin position="47"/>
        <end position="69"/>
    </location>
</feature>
<dbReference type="InterPro" id="IPR000477">
    <property type="entry name" value="RT_dom"/>
</dbReference>
<dbReference type="CDD" id="cd01647">
    <property type="entry name" value="RT_LTR"/>
    <property type="match status" value="1"/>
</dbReference>
<feature type="region of interest" description="Disordered" evidence="9">
    <location>
        <begin position="209"/>
        <end position="252"/>
    </location>
</feature>
<keyword evidence="1" id="KW-0645">Protease</keyword>
<protein>
    <recommendedName>
        <fullName evidence="14">CCHC-type domain-containing protein</fullName>
    </recommendedName>
</protein>
<feature type="compositionally biased region" description="Low complexity" evidence="9">
    <location>
        <begin position="916"/>
        <end position="926"/>
    </location>
</feature>
<dbReference type="PANTHER" id="PTHR37984:SF5">
    <property type="entry name" value="PROTEIN NYNRIN-LIKE"/>
    <property type="match status" value="1"/>
</dbReference>
<evidence type="ECO:0000256" key="5">
    <source>
        <dbReference type="ARBA" id="ARBA00022759"/>
    </source>
</evidence>
<evidence type="ECO:0000256" key="1">
    <source>
        <dbReference type="ARBA" id="ARBA00022670"/>
    </source>
</evidence>
<dbReference type="Pfam" id="PF00078">
    <property type="entry name" value="RVT_1"/>
    <property type="match status" value="1"/>
</dbReference>
<keyword evidence="6" id="KW-0378">Hydrolase</keyword>
<dbReference type="InterPro" id="IPR050951">
    <property type="entry name" value="Retrovirus_Pol_polyprotein"/>
</dbReference>
<sequence>MVQTRNNDGSSGSVDPIAAQLAEIAAKLDSIESLKEDVAALKQNSYYHHKSTSGGPSHDEGDSSWRPSQYHRPYNKLDFPTFSDGDPRGWLLKAEKYFRPFKGILALLNSRIQTSILRLTQALQRNFAPAEFQNLDEHLCSLRQTSTIQEYRQEFAKRSSRVSNWPDHCLLGVFLNSLKEELKADVRIHKPRTVYTAVSLAMEYETKVNHNRSHRGQQWTSSTKNPTTDTKTSSYSSNAIPNPTNPTKFPPRISDSEKQSRFLEGECFRCGDKYGPVHRCKIGSLKLLESCDNMEEQNPITTEEPVDDEDEFAEISLHAIFGKSHTTTMKLHGLLDTTEILILVDSGSTHNFISDTLVRELQADAVLGIQWLSSLNTIQANWSDMFLIFTVDGKQYKLQGVTSGPHKSASFQHLAVDVEEIARIPEPNQPLISKFQDVFLEPTDLPPFRTLTHDINLLPNSTPPNIRPYRYPYTQKTEIENQVKQLLAAGFIQSSNSPFSSPMLLVKKKDNTWRMCVDYRALNKITIADKYPIPNIDELLDELYGATVFSKLDLRSGYYQIRVNPKDVEKTAFRTHSGHYEFKVMPFGLTNAPSTFQSVMNDLFRPFLRRFILVLFDDILVYSSSMESHLSHLTQALELLHSNRFFAKLSKCCFGQSRIIFLGHVLTSTGVHVDQEKVSSVQSWPVPKSVKNVRGFLGLTGNYRRFVRHYGILARPLTDLTKKDGKNDLSSSRLSEGRSVPIINCFSNGSMARWWQVAEFSNGGSSSSPSAYYTSRGRGRGGNRGGRGGRFTHSRGTSYNRGGSSQFSWASNQNTVYGSCNRCGIGHLPTQCPNRDPLTIRSRQPISNFTDFSSAASSSPPSSPHKTASPAADLPVPPPPETSSSAPAGQPPSPPLRTYSRRTSSTIPAFDQFTTTQPFSTSQTDSNQPPPNSNHSRPIMEQFNELLHILGQFTQHNMHMDESISVSCIIDKLPPLWKDFKHTLKHRKDDLNLVQLGSALRIEESLRSQENEKGKGKTVDNNSTVNMVETQNKPKKANKNQKGKRKFKGNDQGSNKKEKKVCWNCGKPGHIKRDCRVKMKGTAGVKFASDGAGPSGSKDPPGQKGMATKSDSLGNLDLTSNLVLNHDSVFNKRKNIAPNFNISDYHVCSLESQNEILKSDTCMNMSSDFNLSHNGASGLNLLVGHTSNFGSSQNNFVPCQIQF</sequence>
<dbReference type="GO" id="GO:0008270">
    <property type="term" value="F:zinc ion binding"/>
    <property type="evidence" value="ECO:0007669"/>
    <property type="project" value="UniProtKB-KW"/>
</dbReference>
<reference evidence="12 13" key="1">
    <citation type="submission" date="2019-05" db="EMBL/GenBank/DDBJ databases">
        <title>Mikania micrantha, genome provides insights into the molecular mechanism of rapid growth.</title>
        <authorList>
            <person name="Liu B."/>
        </authorList>
    </citation>
    <scope>NUCLEOTIDE SEQUENCE [LARGE SCALE GENOMIC DNA]</scope>
    <source>
        <strain evidence="12">NLD-2019</strain>
        <tissue evidence="12">Leaf</tissue>
    </source>
</reference>
<dbReference type="Gene3D" id="4.10.60.10">
    <property type="entry name" value="Zinc finger, CCHC-type"/>
    <property type="match status" value="1"/>
</dbReference>
<feature type="compositionally biased region" description="Polar residues" evidence="9">
    <location>
        <begin position="216"/>
        <end position="247"/>
    </location>
</feature>
<feature type="compositionally biased region" description="Polar residues" evidence="9">
    <location>
        <begin position="794"/>
        <end position="808"/>
    </location>
</feature>
<evidence type="ECO:0000256" key="2">
    <source>
        <dbReference type="ARBA" id="ARBA00022679"/>
    </source>
</evidence>
<evidence type="ECO:0000256" key="8">
    <source>
        <dbReference type="PROSITE-ProRule" id="PRU00047"/>
    </source>
</evidence>
<feature type="domain" description="CCHC-type" evidence="10">
    <location>
        <begin position="1062"/>
        <end position="1076"/>
    </location>
</feature>
<keyword evidence="2" id="KW-0808">Transferase</keyword>
<dbReference type="Gene3D" id="3.30.70.270">
    <property type="match status" value="2"/>
</dbReference>
<evidence type="ECO:0000313" key="12">
    <source>
        <dbReference type="EMBL" id="KAD4585311.1"/>
    </source>
</evidence>
<comment type="caution">
    <text evidence="12">The sequence shown here is derived from an EMBL/GenBank/DDBJ whole genome shotgun (WGS) entry which is preliminary data.</text>
</comment>
<dbReference type="SUPFAM" id="SSF57756">
    <property type="entry name" value="Retrovirus zinc finger-like domains"/>
    <property type="match status" value="1"/>
</dbReference>
<dbReference type="InterPro" id="IPR036875">
    <property type="entry name" value="Znf_CCHC_sf"/>
</dbReference>
<keyword evidence="8" id="KW-0479">Metal-binding</keyword>
<feature type="region of interest" description="Disordered" evidence="9">
    <location>
        <begin position="1005"/>
        <end position="1063"/>
    </location>
</feature>
<dbReference type="PROSITE" id="PS50878">
    <property type="entry name" value="RT_POL"/>
    <property type="match status" value="1"/>
</dbReference>
<evidence type="ECO:0000313" key="13">
    <source>
        <dbReference type="Proteomes" id="UP000326396"/>
    </source>
</evidence>
<dbReference type="InterPro" id="IPR043128">
    <property type="entry name" value="Rev_trsase/Diguanyl_cyclase"/>
</dbReference>
<feature type="compositionally biased region" description="Basic residues" evidence="9">
    <location>
        <begin position="1033"/>
        <end position="1047"/>
    </location>
</feature>
<evidence type="ECO:0000256" key="3">
    <source>
        <dbReference type="ARBA" id="ARBA00022695"/>
    </source>
</evidence>
<dbReference type="EMBL" id="SZYD01000012">
    <property type="protein sequence ID" value="KAD4585311.1"/>
    <property type="molecule type" value="Genomic_DNA"/>
</dbReference>
<feature type="compositionally biased region" description="Polar residues" evidence="9">
    <location>
        <begin position="1019"/>
        <end position="1031"/>
    </location>
</feature>
<feature type="compositionally biased region" description="Basic and acidic residues" evidence="9">
    <location>
        <begin position="1005"/>
        <end position="1018"/>
    </location>
</feature>
<dbReference type="InterPro" id="IPR001878">
    <property type="entry name" value="Znf_CCHC"/>
</dbReference>
<dbReference type="GO" id="GO:0003676">
    <property type="term" value="F:nucleic acid binding"/>
    <property type="evidence" value="ECO:0007669"/>
    <property type="project" value="InterPro"/>
</dbReference>
<feature type="compositionally biased region" description="Low complexity" evidence="9">
    <location>
        <begin position="853"/>
        <end position="874"/>
    </location>
</feature>
<proteinExistence type="predicted"/>
<keyword evidence="5" id="KW-0255">Endonuclease</keyword>
<dbReference type="SUPFAM" id="SSF56672">
    <property type="entry name" value="DNA/RNA polymerases"/>
    <property type="match status" value="1"/>
</dbReference>
<name>A0A5N6NBT1_9ASTR</name>
<feature type="compositionally biased region" description="Low complexity" evidence="9">
    <location>
        <begin position="761"/>
        <end position="770"/>
    </location>
</feature>
<dbReference type="Pfam" id="PF00098">
    <property type="entry name" value="zf-CCHC"/>
    <property type="match status" value="1"/>
</dbReference>
<dbReference type="GO" id="GO:0008233">
    <property type="term" value="F:peptidase activity"/>
    <property type="evidence" value="ECO:0007669"/>
    <property type="project" value="UniProtKB-KW"/>
</dbReference>
<feature type="region of interest" description="Disordered" evidence="9">
    <location>
        <begin position="916"/>
        <end position="938"/>
    </location>
</feature>
<keyword evidence="3" id="KW-0548">Nucleotidyltransferase</keyword>
<evidence type="ECO:0000256" key="4">
    <source>
        <dbReference type="ARBA" id="ARBA00022722"/>
    </source>
</evidence>
<keyword evidence="8" id="KW-0863">Zinc-finger</keyword>
<feature type="region of interest" description="Disordered" evidence="9">
    <location>
        <begin position="761"/>
        <end position="808"/>
    </location>
</feature>
<dbReference type="Gene3D" id="3.10.10.10">
    <property type="entry name" value="HIV Type 1 Reverse Transcriptase, subunit A, domain 1"/>
    <property type="match status" value="1"/>
</dbReference>
<accession>A0A5N6NBT1</accession>
<evidence type="ECO:0000256" key="7">
    <source>
        <dbReference type="ARBA" id="ARBA00022918"/>
    </source>
</evidence>
<evidence type="ECO:0000259" key="11">
    <source>
        <dbReference type="PROSITE" id="PS50878"/>
    </source>
</evidence>
<dbReference type="GO" id="GO:0006508">
    <property type="term" value="P:proteolysis"/>
    <property type="evidence" value="ECO:0007669"/>
    <property type="project" value="UniProtKB-KW"/>
</dbReference>
<feature type="domain" description="Reverse transcriptase" evidence="11">
    <location>
        <begin position="487"/>
        <end position="666"/>
    </location>
</feature>
<evidence type="ECO:0000256" key="6">
    <source>
        <dbReference type="ARBA" id="ARBA00022801"/>
    </source>
</evidence>
<organism evidence="12 13">
    <name type="scientific">Mikania micrantha</name>
    <name type="common">bitter vine</name>
    <dbReference type="NCBI Taxonomy" id="192012"/>
    <lineage>
        <taxon>Eukaryota</taxon>
        <taxon>Viridiplantae</taxon>
        <taxon>Streptophyta</taxon>
        <taxon>Embryophyta</taxon>
        <taxon>Tracheophyta</taxon>
        <taxon>Spermatophyta</taxon>
        <taxon>Magnoliopsida</taxon>
        <taxon>eudicotyledons</taxon>
        <taxon>Gunneridae</taxon>
        <taxon>Pentapetalae</taxon>
        <taxon>asterids</taxon>
        <taxon>campanulids</taxon>
        <taxon>Asterales</taxon>
        <taxon>Asteraceae</taxon>
        <taxon>Asteroideae</taxon>
        <taxon>Heliantheae alliance</taxon>
        <taxon>Eupatorieae</taxon>
        <taxon>Mikania</taxon>
    </lineage>
</organism>
<dbReference type="OrthoDB" id="1432211at2759"/>